<organism evidence="2 3">
    <name type="scientific">Patellaria atrata CBS 101060</name>
    <dbReference type="NCBI Taxonomy" id="1346257"/>
    <lineage>
        <taxon>Eukaryota</taxon>
        <taxon>Fungi</taxon>
        <taxon>Dikarya</taxon>
        <taxon>Ascomycota</taxon>
        <taxon>Pezizomycotina</taxon>
        <taxon>Dothideomycetes</taxon>
        <taxon>Dothideomycetes incertae sedis</taxon>
        <taxon>Patellariales</taxon>
        <taxon>Patellariaceae</taxon>
        <taxon>Patellaria</taxon>
    </lineage>
</organism>
<dbReference type="InterPro" id="IPR029063">
    <property type="entry name" value="SAM-dependent_MTases_sf"/>
</dbReference>
<feature type="region of interest" description="Disordered" evidence="1">
    <location>
        <begin position="145"/>
        <end position="169"/>
    </location>
</feature>
<sequence length="302" mass="32978">MLDRLIGALGDEVRDPEEEAFITFSQPIPSHGLGMVDPKRTVLDITVAGRDFVIYQSPTVLSSNQKEGTTGAVLWKVTPLLAEWLSQQNIFKEYEVLGPNSSVIELGSGVSGMVTSCLASSVRAYVATDQVYALKLLKQNIAENTPSSVPARSNGNRRTRERPARAETDDLPSNVSVVPLDWEMDAVSSLQRVLKGPSQSPAELPNVGFDVVIACDCIYNEALIEPFVSTCVDICELRQIGGAAAEPTVCIIAQQLRSPDVFESWLTSFHARFRTWRLPDAFVTKELGENSGFVVHIGLLRG</sequence>
<dbReference type="OrthoDB" id="2529286at2759"/>
<dbReference type="Proteomes" id="UP000799429">
    <property type="component" value="Unassembled WGS sequence"/>
</dbReference>
<dbReference type="PANTHER" id="PTHR14614">
    <property type="entry name" value="HEPATOCELLULAR CARCINOMA-ASSOCIATED ANTIGEN"/>
    <property type="match status" value="1"/>
</dbReference>
<evidence type="ECO:0000256" key="1">
    <source>
        <dbReference type="SAM" id="MobiDB-lite"/>
    </source>
</evidence>
<dbReference type="PANTHER" id="PTHR14614:SF109">
    <property type="entry name" value="RIBOSOMAL LYSINE N-METHYLTRANSFERASE 5"/>
    <property type="match status" value="1"/>
</dbReference>
<dbReference type="GO" id="GO:0005829">
    <property type="term" value="C:cytosol"/>
    <property type="evidence" value="ECO:0007669"/>
    <property type="project" value="TreeGrafter"/>
</dbReference>
<evidence type="ECO:0008006" key="4">
    <source>
        <dbReference type="Google" id="ProtNLM"/>
    </source>
</evidence>
<keyword evidence="3" id="KW-1185">Reference proteome</keyword>
<dbReference type="Gene3D" id="3.40.50.150">
    <property type="entry name" value="Vaccinia Virus protein VP39"/>
    <property type="match status" value="1"/>
</dbReference>
<gene>
    <name evidence="2" type="ORF">M501DRAFT_1008639</name>
</gene>
<dbReference type="Pfam" id="PF10294">
    <property type="entry name" value="Methyltransf_16"/>
    <property type="match status" value="1"/>
</dbReference>
<comment type="caution">
    <text evidence="2">The sequence shown here is derived from an EMBL/GenBank/DDBJ whole genome shotgun (WGS) entry which is preliminary data.</text>
</comment>
<dbReference type="AlphaFoldDB" id="A0A9P4S306"/>
<protein>
    <recommendedName>
        <fullName evidence="4">Diaminohydroxyphosphoribosylamino-pyrimidine deaminase</fullName>
    </recommendedName>
</protein>
<dbReference type="EMBL" id="MU006110">
    <property type="protein sequence ID" value="KAF2835224.1"/>
    <property type="molecule type" value="Genomic_DNA"/>
</dbReference>
<accession>A0A9P4S306</accession>
<reference evidence="2" key="1">
    <citation type="journal article" date="2020" name="Stud. Mycol.">
        <title>101 Dothideomycetes genomes: a test case for predicting lifestyles and emergence of pathogens.</title>
        <authorList>
            <person name="Haridas S."/>
            <person name="Albert R."/>
            <person name="Binder M."/>
            <person name="Bloem J."/>
            <person name="Labutti K."/>
            <person name="Salamov A."/>
            <person name="Andreopoulos B."/>
            <person name="Baker S."/>
            <person name="Barry K."/>
            <person name="Bills G."/>
            <person name="Bluhm B."/>
            <person name="Cannon C."/>
            <person name="Castanera R."/>
            <person name="Culley D."/>
            <person name="Daum C."/>
            <person name="Ezra D."/>
            <person name="Gonzalez J."/>
            <person name="Henrissat B."/>
            <person name="Kuo A."/>
            <person name="Liang C."/>
            <person name="Lipzen A."/>
            <person name="Lutzoni F."/>
            <person name="Magnuson J."/>
            <person name="Mondo S."/>
            <person name="Nolan M."/>
            <person name="Ohm R."/>
            <person name="Pangilinan J."/>
            <person name="Park H.-J."/>
            <person name="Ramirez L."/>
            <person name="Alfaro M."/>
            <person name="Sun H."/>
            <person name="Tritt A."/>
            <person name="Yoshinaga Y."/>
            <person name="Zwiers L.-H."/>
            <person name="Turgeon B."/>
            <person name="Goodwin S."/>
            <person name="Spatafora J."/>
            <person name="Crous P."/>
            <person name="Grigoriev I."/>
        </authorList>
    </citation>
    <scope>NUCLEOTIDE SEQUENCE</scope>
    <source>
        <strain evidence="2">CBS 101060</strain>
    </source>
</reference>
<dbReference type="GO" id="GO:0008757">
    <property type="term" value="F:S-adenosylmethionine-dependent methyltransferase activity"/>
    <property type="evidence" value="ECO:0007669"/>
    <property type="project" value="UniProtKB-ARBA"/>
</dbReference>
<dbReference type="GO" id="GO:0032991">
    <property type="term" value="C:protein-containing complex"/>
    <property type="evidence" value="ECO:0007669"/>
    <property type="project" value="TreeGrafter"/>
</dbReference>
<evidence type="ECO:0000313" key="2">
    <source>
        <dbReference type="EMBL" id="KAF2835224.1"/>
    </source>
</evidence>
<dbReference type="InterPro" id="IPR019410">
    <property type="entry name" value="Methyltransf_16"/>
</dbReference>
<feature type="compositionally biased region" description="Polar residues" evidence="1">
    <location>
        <begin position="145"/>
        <end position="154"/>
    </location>
</feature>
<proteinExistence type="predicted"/>
<name>A0A9P4S306_9PEZI</name>
<evidence type="ECO:0000313" key="3">
    <source>
        <dbReference type="Proteomes" id="UP000799429"/>
    </source>
</evidence>
<dbReference type="SUPFAM" id="SSF53335">
    <property type="entry name" value="S-adenosyl-L-methionine-dependent methyltransferases"/>
    <property type="match status" value="1"/>
</dbReference>